<dbReference type="InterPro" id="IPR036704">
    <property type="entry name" value="RraA/RraA-like_sf"/>
</dbReference>
<keyword evidence="13" id="KW-0479">Metal-binding</keyword>
<comment type="cofactor">
    <cofactor evidence="2">
        <name>a divalent metal cation</name>
        <dbReference type="ChEBI" id="CHEBI:60240"/>
    </cofactor>
</comment>
<dbReference type="EMBL" id="CP116942">
    <property type="protein sequence ID" value="WCO69227.1"/>
    <property type="molecule type" value="Genomic_DNA"/>
</dbReference>
<dbReference type="EC" id="4.1.3.17" evidence="5"/>
<dbReference type="CDD" id="cd16841">
    <property type="entry name" value="RraA_family"/>
    <property type="match status" value="1"/>
</dbReference>
<evidence type="ECO:0000313" key="15">
    <source>
        <dbReference type="Proteomes" id="UP001216390"/>
    </source>
</evidence>
<comment type="catalytic activity">
    <reaction evidence="1">
        <text>4-hydroxy-4-methyl-2-oxoglutarate = 2 pyruvate</text>
        <dbReference type="Rhea" id="RHEA:22748"/>
        <dbReference type="ChEBI" id="CHEBI:15361"/>
        <dbReference type="ChEBI" id="CHEBI:58276"/>
        <dbReference type="EC" id="4.1.3.17"/>
    </reaction>
</comment>
<comment type="cofactor">
    <cofactor evidence="13">
        <name>Mg(2+)</name>
        <dbReference type="ChEBI" id="CHEBI:18420"/>
    </cofactor>
</comment>
<organism evidence="14 15">
    <name type="scientific">Iamia majanohamensis</name>
    <dbReference type="NCBI Taxonomy" id="467976"/>
    <lineage>
        <taxon>Bacteria</taxon>
        <taxon>Bacillati</taxon>
        <taxon>Actinomycetota</taxon>
        <taxon>Acidimicrobiia</taxon>
        <taxon>Acidimicrobiales</taxon>
        <taxon>Iamiaceae</taxon>
        <taxon>Iamia</taxon>
    </lineage>
</organism>
<evidence type="ECO:0000256" key="9">
    <source>
        <dbReference type="ARBA" id="ARBA00029596"/>
    </source>
</evidence>
<proteinExistence type="inferred from homology"/>
<evidence type="ECO:0000256" key="13">
    <source>
        <dbReference type="PIRSR" id="PIRSR605493-1"/>
    </source>
</evidence>
<keyword evidence="15" id="KW-1185">Reference proteome</keyword>
<accession>A0AAE9YIK3</accession>
<comment type="subunit">
    <text evidence="4">Homotrimer.</text>
</comment>
<evidence type="ECO:0000256" key="11">
    <source>
        <dbReference type="ARBA" id="ARBA00032305"/>
    </source>
</evidence>
<dbReference type="Gene3D" id="3.50.30.40">
    <property type="entry name" value="Ribonuclease E inhibitor RraA/RraA-like"/>
    <property type="match status" value="1"/>
</dbReference>
<evidence type="ECO:0000256" key="6">
    <source>
        <dbReference type="ARBA" id="ARBA00012947"/>
    </source>
</evidence>
<feature type="binding site" evidence="13">
    <location>
        <position position="48"/>
    </location>
    <ligand>
        <name>Mg(2+)</name>
        <dbReference type="ChEBI" id="CHEBI:18420"/>
    </ligand>
</feature>
<dbReference type="KEGG" id="ima:PO878_04995"/>
<dbReference type="GO" id="GO:0047443">
    <property type="term" value="F:4-hydroxy-4-methyl-2-oxoglutarate aldolase activity"/>
    <property type="evidence" value="ECO:0007669"/>
    <property type="project" value="UniProtKB-EC"/>
</dbReference>
<evidence type="ECO:0000256" key="5">
    <source>
        <dbReference type="ARBA" id="ARBA00012213"/>
    </source>
</evidence>
<name>A0AAE9YIK3_9ACTN</name>
<sequence length="146" mass="15401">MVEEAPPPSVIVVQDLDGGAGCLWGEVNATICTAMGCEGVVTDGLVRDLPDVEKVGFRYLARGVGVARAWVQIVETDVPVEVGGMRVVPGDVVHADRHGALVIPPEALEGLPASADAVMAREDRLLGWVRSPDFTPGELAARRAQH</sequence>
<evidence type="ECO:0000256" key="12">
    <source>
        <dbReference type="ARBA" id="ARBA00047973"/>
    </source>
</evidence>
<evidence type="ECO:0000256" key="4">
    <source>
        <dbReference type="ARBA" id="ARBA00011233"/>
    </source>
</evidence>
<evidence type="ECO:0000256" key="10">
    <source>
        <dbReference type="ARBA" id="ARBA00030169"/>
    </source>
</evidence>
<keyword evidence="13" id="KW-0460">Magnesium</keyword>
<evidence type="ECO:0000256" key="2">
    <source>
        <dbReference type="ARBA" id="ARBA00001968"/>
    </source>
</evidence>
<evidence type="ECO:0000313" key="14">
    <source>
        <dbReference type="EMBL" id="WCO69227.1"/>
    </source>
</evidence>
<evidence type="ECO:0000256" key="1">
    <source>
        <dbReference type="ARBA" id="ARBA00001342"/>
    </source>
</evidence>
<evidence type="ECO:0000256" key="8">
    <source>
        <dbReference type="ARBA" id="ARBA00025046"/>
    </source>
</evidence>
<dbReference type="SUPFAM" id="SSF89562">
    <property type="entry name" value="RraA-like"/>
    <property type="match status" value="1"/>
</dbReference>
<comment type="similarity">
    <text evidence="3">Belongs to the class II aldolase/RraA-like family.</text>
</comment>
<feature type="binding site" evidence="13">
    <location>
        <position position="47"/>
    </location>
    <ligand>
        <name>substrate</name>
    </ligand>
</feature>
<dbReference type="GO" id="GO:0046872">
    <property type="term" value="F:metal ion binding"/>
    <property type="evidence" value="ECO:0007669"/>
    <property type="project" value="UniProtKB-KW"/>
</dbReference>
<dbReference type="GO" id="GO:0008948">
    <property type="term" value="F:oxaloacetate decarboxylase activity"/>
    <property type="evidence" value="ECO:0007669"/>
    <property type="project" value="UniProtKB-EC"/>
</dbReference>
<comment type="catalytic activity">
    <reaction evidence="12">
        <text>oxaloacetate + H(+) = pyruvate + CO2</text>
        <dbReference type="Rhea" id="RHEA:15641"/>
        <dbReference type="ChEBI" id="CHEBI:15361"/>
        <dbReference type="ChEBI" id="CHEBI:15378"/>
        <dbReference type="ChEBI" id="CHEBI:16452"/>
        <dbReference type="ChEBI" id="CHEBI:16526"/>
        <dbReference type="EC" id="4.1.1.112"/>
    </reaction>
</comment>
<dbReference type="InterPro" id="IPR005493">
    <property type="entry name" value="RraA/RraA-like"/>
</dbReference>
<dbReference type="PANTHER" id="PTHR33254:SF4">
    <property type="entry name" value="4-HYDROXY-4-METHYL-2-OXOGLUTARATE ALDOLASE 3-RELATED"/>
    <property type="match status" value="1"/>
</dbReference>
<evidence type="ECO:0000256" key="3">
    <source>
        <dbReference type="ARBA" id="ARBA00008621"/>
    </source>
</evidence>
<reference evidence="14" key="1">
    <citation type="submission" date="2023-01" db="EMBL/GenBank/DDBJ databases">
        <title>The diversity of Class Acidimicrobiia in South China Sea sediment environments and the proposal of Iamia marina sp. nov., a novel species of the genus Iamia.</title>
        <authorList>
            <person name="He Y."/>
            <person name="Tian X."/>
        </authorList>
    </citation>
    <scope>NUCLEOTIDE SEQUENCE</scope>
    <source>
        <strain evidence="14">DSM 19957</strain>
    </source>
</reference>
<dbReference type="Proteomes" id="UP001216390">
    <property type="component" value="Chromosome"/>
</dbReference>
<dbReference type="AlphaFoldDB" id="A0AAE9YIK3"/>
<gene>
    <name evidence="14" type="ORF">PO878_04995</name>
</gene>
<dbReference type="Pfam" id="PF03737">
    <property type="entry name" value="RraA-like"/>
    <property type="match status" value="1"/>
</dbReference>
<comment type="function">
    <text evidence="8">Catalyzes the aldol cleavage of 4-hydroxy-4-methyl-2-oxoglutarate (HMG) into 2 molecules of pyruvate. Also contains a secondary oxaloacetate (OAA) decarboxylase activity due to the common pyruvate enolate transition state formed following C-C bond cleavage in the retro-aldol and decarboxylation reactions.</text>
</comment>
<protein>
    <recommendedName>
        <fullName evidence="7">Putative 4-hydroxy-4-methyl-2-oxoglutarate aldolase</fullName>
        <ecNumber evidence="6">4.1.1.112</ecNumber>
        <ecNumber evidence="5">4.1.3.17</ecNumber>
    </recommendedName>
    <alternativeName>
        <fullName evidence="11">Oxaloacetate decarboxylase</fullName>
    </alternativeName>
    <alternativeName>
        <fullName evidence="9">Regulator of ribonuclease activity homolog</fullName>
    </alternativeName>
    <alternativeName>
        <fullName evidence="10">RraA-like protein</fullName>
    </alternativeName>
</protein>
<evidence type="ECO:0000256" key="7">
    <source>
        <dbReference type="ARBA" id="ARBA00016549"/>
    </source>
</evidence>
<dbReference type="EC" id="4.1.1.112" evidence="6"/>
<dbReference type="PANTHER" id="PTHR33254">
    <property type="entry name" value="4-HYDROXY-4-METHYL-2-OXOGLUTARATE ALDOLASE 3-RELATED"/>
    <property type="match status" value="1"/>
</dbReference>